<protein>
    <recommendedName>
        <fullName evidence="3">DUF1778 domain-containing protein</fullName>
    </recommendedName>
</protein>
<accession>A0A7I8C561</accession>
<gene>
    <name evidence="1" type="ORF">PPGU16_84250</name>
</gene>
<geneLocation type="plasmid" evidence="1 2">
    <name>PPGU16_p3</name>
</geneLocation>
<evidence type="ECO:0000313" key="2">
    <source>
        <dbReference type="Proteomes" id="UP000510888"/>
    </source>
</evidence>
<keyword evidence="1" id="KW-0614">Plasmid</keyword>
<evidence type="ECO:0008006" key="3">
    <source>
        <dbReference type="Google" id="ProtNLM"/>
    </source>
</evidence>
<name>A0A7I8C561_9BURK</name>
<sequence>MLRPADLPDRKEPVTIQLHPNDVSFIKDAAKLGGMEFDEFCALAIYKAARDIRFRST</sequence>
<dbReference type="AlphaFoldDB" id="A0A7I8C561"/>
<dbReference type="KEGG" id="plad:PPGU16_84250"/>
<dbReference type="Proteomes" id="UP000510888">
    <property type="component" value="Plasmid PPGU16_p3"/>
</dbReference>
<proteinExistence type="predicted"/>
<reference evidence="1 2" key="1">
    <citation type="journal article" date="2020" name="Genes (Basel)">
        <title>Genomic Comparison of Insect Gut Symbionts from Divergent Burkholderia Subclades.</title>
        <authorList>
            <person name="Takeshita K."/>
            <person name="Kikuchi Y."/>
        </authorList>
    </citation>
    <scope>NUCLEOTIDE SEQUENCE [LARGE SCALE GENOMIC DNA]</scope>
    <source>
        <strain evidence="1 2">PGU16</strain>
        <plasmid evidence="1 2">PPGU16_p3</plasmid>
    </source>
</reference>
<dbReference type="EMBL" id="AP023178">
    <property type="protein sequence ID" value="BCF95358.1"/>
    <property type="molecule type" value="Genomic_DNA"/>
</dbReference>
<keyword evidence="2" id="KW-1185">Reference proteome</keyword>
<organism evidence="1 2">
    <name type="scientific">Paraburkholderia largidicola</name>
    <dbReference type="NCBI Taxonomy" id="3014751"/>
    <lineage>
        <taxon>Bacteria</taxon>
        <taxon>Pseudomonadati</taxon>
        <taxon>Pseudomonadota</taxon>
        <taxon>Betaproteobacteria</taxon>
        <taxon>Burkholderiales</taxon>
        <taxon>Burkholderiaceae</taxon>
        <taxon>Paraburkholderia</taxon>
    </lineage>
</organism>
<evidence type="ECO:0000313" key="1">
    <source>
        <dbReference type="EMBL" id="BCF95358.1"/>
    </source>
</evidence>